<dbReference type="Proteomes" id="UP000078541">
    <property type="component" value="Unassembled WGS sequence"/>
</dbReference>
<dbReference type="AlphaFoldDB" id="A0A151JXI9"/>
<organism evidence="1 2">
    <name type="scientific">Trachymyrmex septentrionalis</name>
    <dbReference type="NCBI Taxonomy" id="34720"/>
    <lineage>
        <taxon>Eukaryota</taxon>
        <taxon>Metazoa</taxon>
        <taxon>Ecdysozoa</taxon>
        <taxon>Arthropoda</taxon>
        <taxon>Hexapoda</taxon>
        <taxon>Insecta</taxon>
        <taxon>Pterygota</taxon>
        <taxon>Neoptera</taxon>
        <taxon>Endopterygota</taxon>
        <taxon>Hymenoptera</taxon>
        <taxon>Apocrita</taxon>
        <taxon>Aculeata</taxon>
        <taxon>Formicoidea</taxon>
        <taxon>Formicidae</taxon>
        <taxon>Myrmicinae</taxon>
        <taxon>Trachymyrmex</taxon>
    </lineage>
</organism>
<sequence length="408" mass="48285">IENHERVERELMEQCGQVATLVECFAWLQRCDESIERFKKLCRAKHPRLAVGHRQSMDGKDCNVDYIEPRRFLEDAREIVLERVRDAVERHGNVKVNTAFNGEFTTNNKRDIKSINTKNIEIYGYIDLREWYEQHIIEPTLTSLEEFQKCDSRSMHTTSKMHRVNSNGRLPIIKEKYLESFYSSLTGDTVSKSNYAHAANIWQRFSIRTLGEYNDLYLKIDVLLLADIFENFRENCVASYGLDPAHYYILPGFTWDAMLKHTRVKFELFTDIDMIMFIERGTRGGQYSQCSGRYAQTNNKYMHLSNPSELRITKIHRVLQFAQSPWLRDYIKLNTNFRRAMIAKPNFHSRSVFVENLIAVELCKLEVKFNKPIYLGMRILCIRGWSQKYPTQQRKHKKFGKKYLYFST</sequence>
<proteinExistence type="predicted"/>
<evidence type="ECO:0000313" key="2">
    <source>
        <dbReference type="Proteomes" id="UP000078541"/>
    </source>
</evidence>
<dbReference type="PANTHER" id="PTHR31511">
    <property type="entry name" value="PROTEIN CBG23764"/>
    <property type="match status" value="1"/>
</dbReference>
<accession>A0A151JXI9</accession>
<reference evidence="1 2" key="1">
    <citation type="submission" date="2016-03" db="EMBL/GenBank/DDBJ databases">
        <title>Trachymyrmex septentrionalis WGS genome.</title>
        <authorList>
            <person name="Nygaard S."/>
            <person name="Hu H."/>
            <person name="Boomsma J."/>
            <person name="Zhang G."/>
        </authorList>
    </citation>
    <scope>NUCLEOTIDE SEQUENCE [LARGE SCALE GENOMIC DNA]</scope>
    <source>
        <strain evidence="1">Tsep2-gDNA-1</strain>
        <tissue evidence="1">Whole body</tissue>
    </source>
</reference>
<gene>
    <name evidence="1" type="ORF">ALC56_05605</name>
</gene>
<dbReference type="PANTHER" id="PTHR31511:SF12">
    <property type="entry name" value="RHO TERMINATION FACTOR N-TERMINAL DOMAIN-CONTAINING PROTEIN"/>
    <property type="match status" value="1"/>
</dbReference>
<protein>
    <recommendedName>
        <fullName evidence="3">DNA-directed DNA polymerase</fullName>
    </recommendedName>
</protein>
<dbReference type="STRING" id="34720.A0A151JXI9"/>
<feature type="non-terminal residue" evidence="1">
    <location>
        <position position="1"/>
    </location>
</feature>
<evidence type="ECO:0000313" key="1">
    <source>
        <dbReference type="EMBL" id="KYN39997.1"/>
    </source>
</evidence>
<keyword evidence="2" id="KW-1185">Reference proteome</keyword>
<dbReference type="EMBL" id="KQ981556">
    <property type="protein sequence ID" value="KYN39997.1"/>
    <property type="molecule type" value="Genomic_DNA"/>
</dbReference>
<evidence type="ECO:0008006" key="3">
    <source>
        <dbReference type="Google" id="ProtNLM"/>
    </source>
</evidence>
<name>A0A151JXI9_9HYME</name>